<dbReference type="Pfam" id="PF02021">
    <property type="entry name" value="UPF0102"/>
    <property type="match status" value="1"/>
</dbReference>
<dbReference type="HAMAP" id="MF_00048">
    <property type="entry name" value="UPF0102"/>
    <property type="match status" value="1"/>
</dbReference>
<proteinExistence type="inferred from homology"/>
<dbReference type="InterPro" id="IPR011856">
    <property type="entry name" value="tRNA_endonuc-like_dom_sf"/>
</dbReference>
<name>A0ABS9USH4_9BACT</name>
<dbReference type="Proteomes" id="UP001165488">
    <property type="component" value="Unassembled WGS sequence"/>
</dbReference>
<dbReference type="RefSeq" id="WP_241276070.1">
    <property type="nucleotide sequence ID" value="NZ_JAKZGS010000017.1"/>
</dbReference>
<evidence type="ECO:0000256" key="1">
    <source>
        <dbReference type="ARBA" id="ARBA00006738"/>
    </source>
</evidence>
<comment type="similarity">
    <text evidence="1 2">Belongs to the UPF0102 family.</text>
</comment>
<dbReference type="InterPro" id="IPR011335">
    <property type="entry name" value="Restrct_endonuc-II-like"/>
</dbReference>
<protein>
    <recommendedName>
        <fullName evidence="2">UPF0102 protein MM236_16350</fullName>
    </recommendedName>
</protein>
<evidence type="ECO:0000313" key="4">
    <source>
        <dbReference type="Proteomes" id="UP001165488"/>
    </source>
</evidence>
<sequence>MAEHNEKGKRAEELVKDWLSGKGYTFREANYRHSHAEIDLIFEHKGLLVFVEVKFRSGTGFGYAEEFVDYTKRRLIIKAADHYIHEKDWQKDIRFDIVGVYQDRNGNINFRQFEDAFY</sequence>
<comment type="caution">
    <text evidence="3">The sequence shown here is derived from an EMBL/GenBank/DDBJ whole genome shotgun (WGS) entry which is preliminary data.</text>
</comment>
<dbReference type="NCBIfam" id="TIGR00252">
    <property type="entry name" value="YraN family protein"/>
    <property type="match status" value="1"/>
</dbReference>
<evidence type="ECO:0000256" key="2">
    <source>
        <dbReference type="HAMAP-Rule" id="MF_00048"/>
    </source>
</evidence>
<dbReference type="SUPFAM" id="SSF52980">
    <property type="entry name" value="Restriction endonuclease-like"/>
    <property type="match status" value="1"/>
</dbReference>
<reference evidence="3" key="1">
    <citation type="submission" date="2022-03" db="EMBL/GenBank/DDBJ databases">
        <title>De novo assembled genomes of Belliella spp. (Cyclobacteriaceae) strains.</title>
        <authorList>
            <person name="Szabo A."/>
            <person name="Korponai K."/>
            <person name="Felfoldi T."/>
        </authorList>
    </citation>
    <scope>NUCLEOTIDE SEQUENCE</scope>
    <source>
        <strain evidence="3">DSM 107340</strain>
    </source>
</reference>
<gene>
    <name evidence="3" type="ORF">MM236_16350</name>
</gene>
<organism evidence="3 4">
    <name type="scientific">Belliella calami</name>
    <dbReference type="NCBI Taxonomy" id="2923436"/>
    <lineage>
        <taxon>Bacteria</taxon>
        <taxon>Pseudomonadati</taxon>
        <taxon>Bacteroidota</taxon>
        <taxon>Cytophagia</taxon>
        <taxon>Cytophagales</taxon>
        <taxon>Cyclobacteriaceae</taxon>
        <taxon>Belliella</taxon>
    </lineage>
</organism>
<dbReference type="PANTHER" id="PTHR34039:SF1">
    <property type="entry name" value="UPF0102 PROTEIN YRAN"/>
    <property type="match status" value="1"/>
</dbReference>
<dbReference type="Gene3D" id="3.40.1350.10">
    <property type="match status" value="1"/>
</dbReference>
<evidence type="ECO:0000313" key="3">
    <source>
        <dbReference type="EMBL" id="MCH7399576.1"/>
    </source>
</evidence>
<dbReference type="EMBL" id="JAKZGS010000017">
    <property type="protein sequence ID" value="MCH7399576.1"/>
    <property type="molecule type" value="Genomic_DNA"/>
</dbReference>
<dbReference type="NCBIfam" id="NF009150">
    <property type="entry name" value="PRK12497.1-3"/>
    <property type="match status" value="1"/>
</dbReference>
<dbReference type="PANTHER" id="PTHR34039">
    <property type="entry name" value="UPF0102 PROTEIN YRAN"/>
    <property type="match status" value="1"/>
</dbReference>
<dbReference type="InterPro" id="IPR003509">
    <property type="entry name" value="UPF0102_YraN-like"/>
</dbReference>
<keyword evidence="4" id="KW-1185">Reference proteome</keyword>
<accession>A0ABS9USH4</accession>